<dbReference type="AlphaFoldDB" id="A0AAN7RNE3"/>
<keyword evidence="3" id="KW-0808">Transferase</keyword>
<evidence type="ECO:0000256" key="3">
    <source>
        <dbReference type="ARBA" id="ARBA00022679"/>
    </source>
</evidence>
<dbReference type="InterPro" id="IPR029426">
    <property type="entry name" value="FAM86_N"/>
</dbReference>
<feature type="domain" description="FAM86 N-terminal" evidence="5">
    <location>
        <begin position="101"/>
        <end position="148"/>
    </location>
</feature>
<evidence type="ECO:0000256" key="1">
    <source>
        <dbReference type="ARBA" id="ARBA00005511"/>
    </source>
</evidence>
<name>A0AAN7RNE3_MYCAM</name>
<evidence type="ECO:0000259" key="5">
    <source>
        <dbReference type="Pfam" id="PF14904"/>
    </source>
</evidence>
<reference evidence="6 7" key="1">
    <citation type="journal article" date="2023" name="J. Hered.">
        <title>Chromosome-level genome of the wood stork (Mycteria americana) provides insight into avian chromosome evolution.</title>
        <authorList>
            <person name="Flamio R. Jr."/>
            <person name="Ramstad K.M."/>
        </authorList>
    </citation>
    <scope>NUCLEOTIDE SEQUENCE [LARGE SCALE GENOMIC DNA]</scope>
    <source>
        <strain evidence="6">JAX WOST 10</strain>
    </source>
</reference>
<dbReference type="PANTHER" id="PTHR14614">
    <property type="entry name" value="HEPATOCELLULAR CARCINOMA-ASSOCIATED ANTIGEN"/>
    <property type="match status" value="1"/>
</dbReference>
<dbReference type="InterPro" id="IPR029063">
    <property type="entry name" value="SAM-dependent_MTases_sf"/>
</dbReference>
<dbReference type="EMBL" id="JAUNZN010000012">
    <property type="protein sequence ID" value="KAK4813724.1"/>
    <property type="molecule type" value="Genomic_DNA"/>
</dbReference>
<organism evidence="6 7">
    <name type="scientific">Mycteria americana</name>
    <name type="common">Wood stork</name>
    <dbReference type="NCBI Taxonomy" id="33587"/>
    <lineage>
        <taxon>Eukaryota</taxon>
        <taxon>Metazoa</taxon>
        <taxon>Chordata</taxon>
        <taxon>Craniata</taxon>
        <taxon>Vertebrata</taxon>
        <taxon>Euteleostomi</taxon>
        <taxon>Archelosauria</taxon>
        <taxon>Archosauria</taxon>
        <taxon>Dinosauria</taxon>
        <taxon>Saurischia</taxon>
        <taxon>Theropoda</taxon>
        <taxon>Coelurosauria</taxon>
        <taxon>Aves</taxon>
        <taxon>Neognathae</taxon>
        <taxon>Neoaves</taxon>
        <taxon>Aequornithes</taxon>
        <taxon>Ciconiiformes</taxon>
        <taxon>Ciconiidae</taxon>
        <taxon>Mycteria</taxon>
    </lineage>
</organism>
<comment type="caution">
    <text evidence="6">The sequence shown here is derived from an EMBL/GenBank/DDBJ whole genome shotgun (WGS) entry which is preliminary data.</text>
</comment>
<keyword evidence="2" id="KW-0489">Methyltransferase</keyword>
<dbReference type="SUPFAM" id="SSF53335">
    <property type="entry name" value="S-adenosyl-L-methionine-dependent methyltransferases"/>
    <property type="match status" value="1"/>
</dbReference>
<evidence type="ECO:0000313" key="7">
    <source>
        <dbReference type="Proteomes" id="UP001333110"/>
    </source>
</evidence>
<keyword evidence="7" id="KW-1185">Reference proteome</keyword>
<dbReference type="InterPro" id="IPR019410">
    <property type="entry name" value="Methyltransf_16"/>
</dbReference>
<dbReference type="Proteomes" id="UP001333110">
    <property type="component" value="Unassembled WGS sequence"/>
</dbReference>
<gene>
    <name evidence="6" type="ORF">QYF61_020931</name>
</gene>
<proteinExistence type="inferred from homology"/>
<dbReference type="GO" id="GO:0032991">
    <property type="term" value="C:protein-containing complex"/>
    <property type="evidence" value="ECO:0007669"/>
    <property type="project" value="TreeGrafter"/>
</dbReference>
<dbReference type="Pfam" id="PF14904">
    <property type="entry name" value="FAM86"/>
    <property type="match status" value="2"/>
</dbReference>
<evidence type="ECO:0000256" key="4">
    <source>
        <dbReference type="ARBA" id="ARBA00022691"/>
    </source>
</evidence>
<dbReference type="GO" id="GO:0032259">
    <property type="term" value="P:methylation"/>
    <property type="evidence" value="ECO:0007669"/>
    <property type="project" value="UniProtKB-KW"/>
</dbReference>
<protein>
    <recommendedName>
        <fullName evidence="5">FAM86 N-terminal domain-containing protein</fullName>
    </recommendedName>
</protein>
<evidence type="ECO:0000313" key="6">
    <source>
        <dbReference type="EMBL" id="KAK4813724.1"/>
    </source>
</evidence>
<comment type="similarity">
    <text evidence="1">Belongs to the class I-like SAM-binding methyltransferase superfamily. EEF2KMT family.</text>
</comment>
<dbReference type="PANTHER" id="PTHR14614:SF130">
    <property type="entry name" value="PROTEIN-LYSINE N-METHYLTRANSFERASE EEF2KMT"/>
    <property type="match status" value="1"/>
</dbReference>
<dbReference type="Pfam" id="PF10294">
    <property type="entry name" value="Methyltransf_16"/>
    <property type="match status" value="1"/>
</dbReference>
<feature type="domain" description="FAM86 N-terminal" evidence="5">
    <location>
        <begin position="9"/>
        <end position="50"/>
    </location>
</feature>
<sequence length="393" mass="44072">MAQPELGLRFQRRFLAARQLRSFPWPELEQNLRTAPDSALLVDILHKQVSRAAPASLTLEKEVTQGTVGVHRPVRCLNFARGQEIATTAANQKNREEKSKAETILHPLCVKYPPSTKYRRCFLTELIKKHESTAAEPLDELYDTLADILNEEESTHCYKNYFLPTGESVTLSESVAIISGGTTGLVTWDAALHLAEWAIENSAVFSNRTVLELGSGIGFTGIAICKTCNPKTYIFSDYHPCVLKQLTENIRLNGFVLEPETTCRIQTESQGQEAEATDYQKPKLIVAELDWGSVTEKQLLDLQPDVIVAADVVYDPEIILALIGMLQKLSTFRAGRKPPEVYIAFTIRNPDTYHLFQDELDKVGIGWQIIPAHSNSIFLYDVQPNVTILQLFI</sequence>
<accession>A0AAN7RNE3</accession>
<keyword evidence="4" id="KW-0949">S-adenosyl-L-methionine</keyword>
<dbReference type="Gene3D" id="3.40.50.150">
    <property type="entry name" value="Vaccinia Virus protein VP39"/>
    <property type="match status" value="1"/>
</dbReference>
<evidence type="ECO:0000256" key="2">
    <source>
        <dbReference type="ARBA" id="ARBA00022603"/>
    </source>
</evidence>
<dbReference type="GO" id="GO:0008168">
    <property type="term" value="F:methyltransferase activity"/>
    <property type="evidence" value="ECO:0007669"/>
    <property type="project" value="UniProtKB-KW"/>
</dbReference>